<feature type="domain" description="N-acetylmuramoyl-L-alanine amidase" evidence="5">
    <location>
        <begin position="20"/>
        <end position="175"/>
    </location>
</feature>
<name>A0ABU6GAP8_9BACL</name>
<dbReference type="PANTHER" id="PTHR30417">
    <property type="entry name" value="N-ACETYLMURAMOYL-L-ALANINE AMIDASE AMID"/>
    <property type="match status" value="1"/>
</dbReference>
<comment type="catalytic activity">
    <reaction evidence="1">
        <text>Hydrolyzes the link between N-acetylmuramoyl residues and L-amino acid residues in certain cell-wall glycopeptides.</text>
        <dbReference type="EC" id="3.5.1.28"/>
    </reaction>
</comment>
<dbReference type="RefSeq" id="WP_326075243.1">
    <property type="nucleotide sequence ID" value="NZ_JARLKY010000090.1"/>
</dbReference>
<gene>
    <name evidence="6" type="ORF">P4I72_29665</name>
</gene>
<evidence type="ECO:0000256" key="1">
    <source>
        <dbReference type="ARBA" id="ARBA00001561"/>
    </source>
</evidence>
<dbReference type="PANTHER" id="PTHR30417:SF1">
    <property type="entry name" value="N-ACETYLMURAMOYL-L-ALANINE AMIDASE AMID"/>
    <property type="match status" value="1"/>
</dbReference>
<dbReference type="EMBL" id="JARLKY010000090">
    <property type="protein sequence ID" value="MEC0231273.1"/>
    <property type="molecule type" value="Genomic_DNA"/>
</dbReference>
<proteinExistence type="predicted"/>
<dbReference type="Proteomes" id="UP001338137">
    <property type="component" value="Unassembled WGS sequence"/>
</dbReference>
<accession>A0ABU6GAP8</accession>
<dbReference type="EC" id="3.5.1.28" evidence="2"/>
<keyword evidence="4" id="KW-0961">Cell wall biogenesis/degradation</keyword>
<protein>
    <recommendedName>
        <fullName evidence="2">N-acetylmuramoyl-L-alanine amidase</fullName>
        <ecNumber evidence="2">3.5.1.28</ecNumber>
    </recommendedName>
</protein>
<evidence type="ECO:0000256" key="3">
    <source>
        <dbReference type="ARBA" id="ARBA00022801"/>
    </source>
</evidence>
<dbReference type="InterPro" id="IPR002502">
    <property type="entry name" value="Amidase_domain"/>
</dbReference>
<evidence type="ECO:0000256" key="2">
    <source>
        <dbReference type="ARBA" id="ARBA00011901"/>
    </source>
</evidence>
<evidence type="ECO:0000313" key="7">
    <source>
        <dbReference type="Proteomes" id="UP001338137"/>
    </source>
</evidence>
<keyword evidence="3 6" id="KW-0378">Hydrolase</keyword>
<keyword evidence="7" id="KW-1185">Reference proteome</keyword>
<dbReference type="SUPFAM" id="SSF55846">
    <property type="entry name" value="N-acetylmuramoyl-L-alanine amidase-like"/>
    <property type="match status" value="1"/>
</dbReference>
<dbReference type="InterPro" id="IPR036505">
    <property type="entry name" value="Amidase/PGRP_sf"/>
</dbReference>
<dbReference type="Pfam" id="PF01510">
    <property type="entry name" value="Amidase_2"/>
    <property type="match status" value="1"/>
</dbReference>
<dbReference type="GO" id="GO:0008745">
    <property type="term" value="F:N-acetylmuramoyl-L-alanine amidase activity"/>
    <property type="evidence" value="ECO:0007669"/>
    <property type="project" value="UniProtKB-EC"/>
</dbReference>
<reference evidence="6 7" key="1">
    <citation type="submission" date="2023-03" db="EMBL/GenBank/DDBJ databases">
        <title>Bacillus Genome Sequencing.</title>
        <authorList>
            <person name="Dunlap C."/>
        </authorList>
    </citation>
    <scope>NUCLEOTIDE SEQUENCE [LARGE SCALE GENOMIC DNA]</scope>
    <source>
        <strain evidence="6 7">BD-533</strain>
    </source>
</reference>
<sequence>MLYNIQQFKSPNFESRRQYKPIMIINHITDGTEAVRNSDEHEEMAVYNTFMNASSQASSHFTVTRDGRIKQFVDIGQAAWTQGLLSNLIPKAKNPIVRSMGVNPNLYCVSIEYDAYGDHGGDGSITEAQFWAGAWLHKYIQTEVKRLYGNTLQLNSTFVDGHYSIDPTRKPLCPGVNFPWQRLYQELSAAEYMELENYEGRLRFLQSDTYKLSMCQAVMTEIDYLKSIATGTDGVASWAKSVFRTLYTLFDQQGVLLRDSYTATDDYKGFWNDTLYLYNCSTGQNGPDSVGWAVSALCSVYPFMLSQGLVIKIA</sequence>
<evidence type="ECO:0000256" key="4">
    <source>
        <dbReference type="ARBA" id="ARBA00023316"/>
    </source>
</evidence>
<evidence type="ECO:0000259" key="5">
    <source>
        <dbReference type="Pfam" id="PF01510"/>
    </source>
</evidence>
<dbReference type="InterPro" id="IPR051206">
    <property type="entry name" value="NAMLAA_amidase_2"/>
</dbReference>
<comment type="caution">
    <text evidence="6">The sequence shown here is derived from an EMBL/GenBank/DDBJ whole genome shotgun (WGS) entry which is preliminary data.</text>
</comment>
<organism evidence="6 7">
    <name type="scientific">Paenibacillus alba</name>
    <dbReference type="NCBI Taxonomy" id="1197127"/>
    <lineage>
        <taxon>Bacteria</taxon>
        <taxon>Bacillati</taxon>
        <taxon>Bacillota</taxon>
        <taxon>Bacilli</taxon>
        <taxon>Bacillales</taxon>
        <taxon>Paenibacillaceae</taxon>
        <taxon>Paenibacillus</taxon>
    </lineage>
</organism>
<dbReference type="CDD" id="cd06583">
    <property type="entry name" value="PGRP"/>
    <property type="match status" value="1"/>
</dbReference>
<evidence type="ECO:0000313" key="6">
    <source>
        <dbReference type="EMBL" id="MEC0231273.1"/>
    </source>
</evidence>
<dbReference type="Gene3D" id="3.40.80.10">
    <property type="entry name" value="Peptidoglycan recognition protein-like"/>
    <property type="match status" value="1"/>
</dbReference>